<evidence type="ECO:0000256" key="3">
    <source>
        <dbReference type="ARBA" id="ARBA00023015"/>
    </source>
</evidence>
<dbReference type="GO" id="GO:0006355">
    <property type="term" value="P:regulation of DNA-templated transcription"/>
    <property type="evidence" value="ECO:0007669"/>
    <property type="project" value="InterPro"/>
</dbReference>
<evidence type="ECO:0000259" key="8">
    <source>
        <dbReference type="PROSITE" id="PS50110"/>
    </source>
</evidence>
<evidence type="ECO:0000256" key="2">
    <source>
        <dbReference type="ARBA" id="ARBA00023012"/>
    </source>
</evidence>
<feature type="modified residue" description="4-aspartylphosphate" evidence="6">
    <location>
        <position position="52"/>
    </location>
</feature>
<dbReference type="Pfam" id="PF00072">
    <property type="entry name" value="Response_reg"/>
    <property type="match status" value="1"/>
</dbReference>
<dbReference type="InterPro" id="IPR011006">
    <property type="entry name" value="CheY-like_superfamily"/>
</dbReference>
<dbReference type="CDD" id="cd00383">
    <property type="entry name" value="trans_reg_C"/>
    <property type="match status" value="1"/>
</dbReference>
<dbReference type="PROSITE" id="PS51755">
    <property type="entry name" value="OMPR_PHOB"/>
    <property type="match status" value="1"/>
</dbReference>
<dbReference type="EMBL" id="NGJS01000006">
    <property type="protein sequence ID" value="RST99120.1"/>
    <property type="molecule type" value="Genomic_DNA"/>
</dbReference>
<dbReference type="InterPro" id="IPR036388">
    <property type="entry name" value="WH-like_DNA-bd_sf"/>
</dbReference>
<keyword evidence="2" id="KW-0902">Two-component regulatory system</keyword>
<dbReference type="PANTHER" id="PTHR48111:SF43">
    <property type="entry name" value="STAGE 0 SPORULATION PROTEIN A HOMOLOG"/>
    <property type="match status" value="1"/>
</dbReference>
<dbReference type="PROSITE" id="PS50110">
    <property type="entry name" value="RESPONSE_REGULATORY"/>
    <property type="match status" value="1"/>
</dbReference>
<accession>A0A429ZYR7</accession>
<dbReference type="GO" id="GO:0000976">
    <property type="term" value="F:transcription cis-regulatory region binding"/>
    <property type="evidence" value="ECO:0007669"/>
    <property type="project" value="TreeGrafter"/>
</dbReference>
<feature type="domain" description="Response regulatory" evidence="8">
    <location>
        <begin position="3"/>
        <end position="116"/>
    </location>
</feature>
<dbReference type="AlphaFoldDB" id="A0A429ZYR7"/>
<keyword evidence="3" id="KW-0805">Transcription regulation</keyword>
<reference evidence="10 11" key="1">
    <citation type="submission" date="2017-05" db="EMBL/GenBank/DDBJ databases">
        <title>Vagococcus spp. assemblies.</title>
        <authorList>
            <person name="Gulvik C.A."/>
        </authorList>
    </citation>
    <scope>NUCLEOTIDE SEQUENCE [LARGE SCALE GENOMIC DNA]</scope>
    <source>
        <strain evidence="10 11">SS1995</strain>
    </source>
</reference>
<dbReference type="Proteomes" id="UP000287857">
    <property type="component" value="Unassembled WGS sequence"/>
</dbReference>
<sequence>MQKIFIVEDDPVICQGLKQHFTQWGFQCETVADFERVADEIKVSQADLVLMDISLPFFNGFYWCEKLRKTSEIPIIFLSSASDNMNMVMAMNMGADDFVAKPFDMSVLVAKVQALLRRSYQFGGIPDFQYGGYKLNPQENRVVYQEQSVDVSPTECKILSLLFQSSGQVVTKELIMEKLWEGDHFIDSNTLAVNMTRLRKKVSVIGLDQLIQTVKGKGYLLERVD</sequence>
<keyword evidence="5" id="KW-0804">Transcription</keyword>
<organism evidence="10 11">
    <name type="scientific">Vagococcus vulneris</name>
    <dbReference type="NCBI Taxonomy" id="1977869"/>
    <lineage>
        <taxon>Bacteria</taxon>
        <taxon>Bacillati</taxon>
        <taxon>Bacillota</taxon>
        <taxon>Bacilli</taxon>
        <taxon>Lactobacillales</taxon>
        <taxon>Enterococcaceae</taxon>
        <taxon>Vagococcus</taxon>
    </lineage>
</organism>
<dbReference type="Gene3D" id="3.40.50.2300">
    <property type="match status" value="1"/>
</dbReference>
<dbReference type="GO" id="GO:0005829">
    <property type="term" value="C:cytosol"/>
    <property type="evidence" value="ECO:0007669"/>
    <property type="project" value="TreeGrafter"/>
</dbReference>
<dbReference type="SMART" id="SM00862">
    <property type="entry name" value="Trans_reg_C"/>
    <property type="match status" value="1"/>
</dbReference>
<evidence type="ECO:0000313" key="10">
    <source>
        <dbReference type="EMBL" id="RST99120.1"/>
    </source>
</evidence>
<feature type="domain" description="OmpR/PhoB-type" evidence="9">
    <location>
        <begin position="125"/>
        <end position="223"/>
    </location>
</feature>
<evidence type="ECO:0000256" key="7">
    <source>
        <dbReference type="PROSITE-ProRule" id="PRU01091"/>
    </source>
</evidence>
<dbReference type="Pfam" id="PF00486">
    <property type="entry name" value="Trans_reg_C"/>
    <property type="match status" value="1"/>
</dbReference>
<dbReference type="SUPFAM" id="SSF46894">
    <property type="entry name" value="C-terminal effector domain of the bipartite response regulators"/>
    <property type="match status" value="1"/>
</dbReference>
<evidence type="ECO:0000259" key="9">
    <source>
        <dbReference type="PROSITE" id="PS51755"/>
    </source>
</evidence>
<gene>
    <name evidence="10" type="ORF">CBF37_05490</name>
</gene>
<dbReference type="InterPro" id="IPR016032">
    <property type="entry name" value="Sig_transdc_resp-reg_C-effctor"/>
</dbReference>
<evidence type="ECO:0000313" key="11">
    <source>
        <dbReference type="Proteomes" id="UP000287857"/>
    </source>
</evidence>
<evidence type="ECO:0000256" key="5">
    <source>
        <dbReference type="ARBA" id="ARBA00023163"/>
    </source>
</evidence>
<protein>
    <submittedName>
        <fullName evidence="10">DNA-binding response regulator</fullName>
    </submittedName>
</protein>
<keyword evidence="4 7" id="KW-0238">DNA-binding</keyword>
<proteinExistence type="predicted"/>
<dbReference type="SUPFAM" id="SSF52172">
    <property type="entry name" value="CheY-like"/>
    <property type="match status" value="1"/>
</dbReference>
<evidence type="ECO:0000256" key="4">
    <source>
        <dbReference type="ARBA" id="ARBA00023125"/>
    </source>
</evidence>
<dbReference type="GO" id="GO:0032993">
    <property type="term" value="C:protein-DNA complex"/>
    <property type="evidence" value="ECO:0007669"/>
    <property type="project" value="TreeGrafter"/>
</dbReference>
<evidence type="ECO:0000256" key="1">
    <source>
        <dbReference type="ARBA" id="ARBA00022553"/>
    </source>
</evidence>
<evidence type="ECO:0000256" key="6">
    <source>
        <dbReference type="PROSITE-ProRule" id="PRU00169"/>
    </source>
</evidence>
<dbReference type="PANTHER" id="PTHR48111">
    <property type="entry name" value="REGULATOR OF RPOS"/>
    <property type="match status" value="1"/>
</dbReference>
<dbReference type="SMART" id="SM00448">
    <property type="entry name" value="REC"/>
    <property type="match status" value="1"/>
</dbReference>
<name>A0A429ZYR7_9ENTE</name>
<keyword evidence="11" id="KW-1185">Reference proteome</keyword>
<dbReference type="Gene3D" id="1.10.10.10">
    <property type="entry name" value="Winged helix-like DNA-binding domain superfamily/Winged helix DNA-binding domain"/>
    <property type="match status" value="1"/>
</dbReference>
<keyword evidence="1 6" id="KW-0597">Phosphoprotein</keyword>
<dbReference type="InterPro" id="IPR001867">
    <property type="entry name" value="OmpR/PhoB-type_DNA-bd"/>
</dbReference>
<comment type="caution">
    <text evidence="10">The sequence shown here is derived from an EMBL/GenBank/DDBJ whole genome shotgun (WGS) entry which is preliminary data.</text>
</comment>
<dbReference type="GO" id="GO:0000156">
    <property type="term" value="F:phosphorelay response regulator activity"/>
    <property type="evidence" value="ECO:0007669"/>
    <property type="project" value="TreeGrafter"/>
</dbReference>
<dbReference type="InterPro" id="IPR001789">
    <property type="entry name" value="Sig_transdc_resp-reg_receiver"/>
</dbReference>
<dbReference type="InterPro" id="IPR039420">
    <property type="entry name" value="WalR-like"/>
</dbReference>
<feature type="DNA-binding region" description="OmpR/PhoB-type" evidence="7">
    <location>
        <begin position="125"/>
        <end position="223"/>
    </location>
</feature>